<organism evidence="1 2">
    <name type="scientific">Dreissena polymorpha</name>
    <name type="common">Zebra mussel</name>
    <name type="synonym">Mytilus polymorpha</name>
    <dbReference type="NCBI Taxonomy" id="45954"/>
    <lineage>
        <taxon>Eukaryota</taxon>
        <taxon>Metazoa</taxon>
        <taxon>Spiralia</taxon>
        <taxon>Lophotrochozoa</taxon>
        <taxon>Mollusca</taxon>
        <taxon>Bivalvia</taxon>
        <taxon>Autobranchia</taxon>
        <taxon>Heteroconchia</taxon>
        <taxon>Euheterodonta</taxon>
        <taxon>Imparidentia</taxon>
        <taxon>Neoheterodontei</taxon>
        <taxon>Myida</taxon>
        <taxon>Dreissenoidea</taxon>
        <taxon>Dreissenidae</taxon>
        <taxon>Dreissena</taxon>
    </lineage>
</organism>
<keyword evidence="2" id="KW-1185">Reference proteome</keyword>
<sequence>MVRSLVATSGCTRRLRASVTAARASTLGTLGVKSLHNQTNYDDTIFCAFCFRKAVASLTYDESDVT</sequence>
<dbReference type="AlphaFoldDB" id="A0A9D4FJI7"/>
<accession>A0A9D4FJI7</accession>
<reference evidence="1" key="2">
    <citation type="submission" date="2020-11" db="EMBL/GenBank/DDBJ databases">
        <authorList>
            <person name="McCartney M.A."/>
            <person name="Auch B."/>
            <person name="Kono T."/>
            <person name="Mallez S."/>
            <person name="Becker A."/>
            <person name="Gohl D.M."/>
            <person name="Silverstein K.A.T."/>
            <person name="Koren S."/>
            <person name="Bechman K.B."/>
            <person name="Herman A."/>
            <person name="Abrahante J.E."/>
            <person name="Garbe J."/>
        </authorList>
    </citation>
    <scope>NUCLEOTIDE SEQUENCE</scope>
    <source>
        <strain evidence="1">Duluth1</strain>
        <tissue evidence="1">Whole animal</tissue>
    </source>
</reference>
<evidence type="ECO:0000313" key="1">
    <source>
        <dbReference type="EMBL" id="KAH3799915.1"/>
    </source>
</evidence>
<reference evidence="1" key="1">
    <citation type="journal article" date="2019" name="bioRxiv">
        <title>The Genome of the Zebra Mussel, Dreissena polymorpha: A Resource for Invasive Species Research.</title>
        <authorList>
            <person name="McCartney M.A."/>
            <person name="Auch B."/>
            <person name="Kono T."/>
            <person name="Mallez S."/>
            <person name="Zhang Y."/>
            <person name="Obille A."/>
            <person name="Becker A."/>
            <person name="Abrahante J.E."/>
            <person name="Garbe J."/>
            <person name="Badalamenti J.P."/>
            <person name="Herman A."/>
            <person name="Mangelson H."/>
            <person name="Liachko I."/>
            <person name="Sullivan S."/>
            <person name="Sone E.D."/>
            <person name="Koren S."/>
            <person name="Silverstein K.A.T."/>
            <person name="Beckman K.B."/>
            <person name="Gohl D.M."/>
        </authorList>
    </citation>
    <scope>NUCLEOTIDE SEQUENCE</scope>
    <source>
        <strain evidence="1">Duluth1</strain>
        <tissue evidence="1">Whole animal</tissue>
    </source>
</reference>
<name>A0A9D4FJI7_DREPO</name>
<protein>
    <submittedName>
        <fullName evidence="1">Uncharacterized protein</fullName>
    </submittedName>
</protein>
<comment type="caution">
    <text evidence="1">The sequence shown here is derived from an EMBL/GenBank/DDBJ whole genome shotgun (WGS) entry which is preliminary data.</text>
</comment>
<dbReference type="EMBL" id="JAIWYP010000007">
    <property type="protein sequence ID" value="KAH3799915.1"/>
    <property type="molecule type" value="Genomic_DNA"/>
</dbReference>
<gene>
    <name evidence="1" type="ORF">DPMN_153538</name>
</gene>
<evidence type="ECO:0000313" key="2">
    <source>
        <dbReference type="Proteomes" id="UP000828390"/>
    </source>
</evidence>
<dbReference type="Proteomes" id="UP000828390">
    <property type="component" value="Unassembled WGS sequence"/>
</dbReference>
<proteinExistence type="predicted"/>